<feature type="region of interest" description="Disordered" evidence="1">
    <location>
        <begin position="206"/>
        <end position="262"/>
    </location>
</feature>
<keyword evidence="4" id="KW-1185">Reference proteome</keyword>
<dbReference type="OrthoDB" id="6158985at2"/>
<accession>A0A511ULF5</accession>
<evidence type="ECO:0000256" key="1">
    <source>
        <dbReference type="SAM" id="MobiDB-lite"/>
    </source>
</evidence>
<dbReference type="EMBL" id="BJXV01000001">
    <property type="protein sequence ID" value="GEN26488.1"/>
    <property type="molecule type" value="Genomic_DNA"/>
</dbReference>
<gene>
    <name evidence="3" type="ORF">HVA01_01340</name>
</gene>
<keyword evidence="2" id="KW-1133">Transmembrane helix</keyword>
<comment type="caution">
    <text evidence="3">The sequence shown here is derived from an EMBL/GenBank/DDBJ whole genome shotgun (WGS) entry which is preliminary data.</text>
</comment>
<feature type="transmembrane region" description="Helical" evidence="2">
    <location>
        <begin position="177"/>
        <end position="199"/>
    </location>
</feature>
<evidence type="ECO:0000256" key="2">
    <source>
        <dbReference type="SAM" id="Phobius"/>
    </source>
</evidence>
<dbReference type="AlphaFoldDB" id="A0A511ULF5"/>
<reference evidence="3 4" key="1">
    <citation type="submission" date="2019-07" db="EMBL/GenBank/DDBJ databases">
        <title>Whole genome shotgun sequence of Halomonas variabilis NBRC 102410.</title>
        <authorList>
            <person name="Hosoyama A."/>
            <person name="Uohara A."/>
            <person name="Ohji S."/>
            <person name="Ichikawa N."/>
        </authorList>
    </citation>
    <scope>NUCLEOTIDE SEQUENCE [LARGE SCALE GENOMIC DNA]</scope>
    <source>
        <strain evidence="3 4">NBRC 102410</strain>
    </source>
</reference>
<feature type="compositionally biased region" description="Pro residues" evidence="1">
    <location>
        <begin position="134"/>
        <end position="158"/>
    </location>
</feature>
<keyword evidence="2" id="KW-0812">Transmembrane</keyword>
<keyword evidence="2" id="KW-0472">Membrane</keyword>
<protein>
    <submittedName>
        <fullName evidence="3">Uncharacterized protein</fullName>
    </submittedName>
</protein>
<evidence type="ECO:0000313" key="4">
    <source>
        <dbReference type="Proteomes" id="UP000321303"/>
    </source>
</evidence>
<dbReference type="Proteomes" id="UP000321303">
    <property type="component" value="Unassembled WGS sequence"/>
</dbReference>
<proteinExistence type="predicted"/>
<organism evidence="3 4">
    <name type="scientific">Halovibrio variabilis</name>
    <dbReference type="NCBI Taxonomy" id="31910"/>
    <lineage>
        <taxon>Bacteria</taxon>
        <taxon>Pseudomonadati</taxon>
        <taxon>Pseudomonadota</taxon>
        <taxon>Gammaproteobacteria</taxon>
        <taxon>Oceanospirillales</taxon>
        <taxon>Halomonadaceae</taxon>
        <taxon>Halovibrio</taxon>
    </lineage>
</organism>
<feature type="region of interest" description="Disordered" evidence="1">
    <location>
        <begin position="114"/>
        <end position="170"/>
    </location>
</feature>
<evidence type="ECO:0000313" key="3">
    <source>
        <dbReference type="EMBL" id="GEN26488.1"/>
    </source>
</evidence>
<feature type="compositionally biased region" description="Acidic residues" evidence="1">
    <location>
        <begin position="212"/>
        <end position="240"/>
    </location>
</feature>
<dbReference type="RefSeq" id="WP_146872547.1">
    <property type="nucleotide sequence ID" value="NZ_BJXV01000001.1"/>
</dbReference>
<sequence length="381" mass="40383">MRKIELRPLSDPKPGVGQLVIIGGNVTGEGMSVDIQRNQDEHFLQDNGQWGSHPFKFQLPALETDADGNLTAVVDKQVVDPLLENPHATNMARFYGPDGAELGSARIKLARDLLPSGASGSTPSLEAGTAIHTPEPPPAPEPAPAPVPEPAPTDPAPEPAAAEPEPPEATKAGSRRWLWLALAILLLVTILGAAAWFGLAARDDEPSASETVQEEIQPEEETSEPEPEPEPEEEPEEETANEAAAETNDVEPAEPSPEEPPAVVAAAPCSLQRMDEQGELAFIQGCTAADGEAAAAILDVIDEALANEHCGIARRLYAHEALNGDVQAALGYARQFDPEQHSPSACFPAPDAETAIFWYQTAQGIDAENTEASQRLEALEG</sequence>
<name>A0A511ULF5_9GAMM</name>